<keyword evidence="2" id="KW-1185">Reference proteome</keyword>
<evidence type="ECO:0000313" key="2">
    <source>
        <dbReference type="Proteomes" id="UP001476247"/>
    </source>
</evidence>
<gene>
    <name evidence="1" type="ORF">HPULCUR_001849</name>
</gene>
<dbReference type="EMBL" id="BAABUJ010000006">
    <property type="protein sequence ID" value="GAA5796477.1"/>
    <property type="molecule type" value="Genomic_DNA"/>
</dbReference>
<reference evidence="1 2" key="1">
    <citation type="submission" date="2024-04" db="EMBL/GenBank/DDBJ databases">
        <title>genome sequences of Mucor flavus KT1a and Helicostylum pulchrum KT1b strains isolation_sourced from the surface of a dry-aged beef.</title>
        <authorList>
            <person name="Toyotome T."/>
            <person name="Hosono M."/>
            <person name="Torimaru M."/>
            <person name="Fukuda K."/>
            <person name="Mikami N."/>
        </authorList>
    </citation>
    <scope>NUCLEOTIDE SEQUENCE [LARGE SCALE GENOMIC DNA]</scope>
    <source>
        <strain evidence="1 2">KT1b</strain>
    </source>
</reference>
<proteinExistence type="predicted"/>
<accession>A0ABP9XQW2</accession>
<comment type="caution">
    <text evidence="1">The sequence shown here is derived from an EMBL/GenBank/DDBJ whole genome shotgun (WGS) entry which is preliminary data.</text>
</comment>
<protein>
    <submittedName>
        <fullName evidence="1">Uncharacterized protein</fullName>
    </submittedName>
</protein>
<sequence>MFIVPLPNSQHDGSRNSHANQFNPDICEETYPVTKISLLHANIVEPNAELGPRDISAVNDSKYIKLDLSFLPIYPRDELRVELPESLVISDEVLDVGIYKDTGGFRICSINTDEANNPKQYKSSKISHTISWRETDDFLKDTDTENLAEADINEKVEMSGQG</sequence>
<evidence type="ECO:0000313" key="1">
    <source>
        <dbReference type="EMBL" id="GAA5796477.1"/>
    </source>
</evidence>
<organism evidence="1 2">
    <name type="scientific">Helicostylum pulchrum</name>
    <dbReference type="NCBI Taxonomy" id="562976"/>
    <lineage>
        <taxon>Eukaryota</taxon>
        <taxon>Fungi</taxon>
        <taxon>Fungi incertae sedis</taxon>
        <taxon>Mucoromycota</taxon>
        <taxon>Mucoromycotina</taxon>
        <taxon>Mucoromycetes</taxon>
        <taxon>Mucorales</taxon>
        <taxon>Mucorineae</taxon>
        <taxon>Mucoraceae</taxon>
        <taxon>Helicostylum</taxon>
    </lineage>
</organism>
<name>A0ABP9XQW2_9FUNG</name>
<dbReference type="Proteomes" id="UP001476247">
    <property type="component" value="Unassembled WGS sequence"/>
</dbReference>